<feature type="domain" description="VWFA" evidence="3">
    <location>
        <begin position="569"/>
        <end position="750"/>
    </location>
</feature>
<dbReference type="RefSeq" id="WP_015724525.1">
    <property type="nucleotide sequence ID" value="NC_014972.1"/>
</dbReference>
<name>A0A7U3YM97_DESPD</name>
<dbReference type="InterPro" id="IPR002035">
    <property type="entry name" value="VWF_A"/>
</dbReference>
<feature type="coiled-coil region" evidence="1">
    <location>
        <begin position="495"/>
        <end position="522"/>
    </location>
</feature>
<dbReference type="SUPFAM" id="SSF53300">
    <property type="entry name" value="vWA-like"/>
    <property type="match status" value="1"/>
</dbReference>
<accession>A0A7U3YM97</accession>
<dbReference type="SMART" id="SM00327">
    <property type="entry name" value="VWA"/>
    <property type="match status" value="1"/>
</dbReference>
<keyword evidence="1" id="KW-0175">Coiled coil</keyword>
<dbReference type="PANTHER" id="PTHR41248">
    <property type="entry name" value="NORD PROTEIN"/>
    <property type="match status" value="1"/>
</dbReference>
<dbReference type="Proteomes" id="UP000006365">
    <property type="component" value="Chromosome"/>
</dbReference>
<dbReference type="CDD" id="cd01454">
    <property type="entry name" value="vWA_norD_type"/>
    <property type="match status" value="1"/>
</dbReference>
<dbReference type="InterPro" id="IPR051928">
    <property type="entry name" value="NorD/CobT"/>
</dbReference>
<dbReference type="EMBL" id="CP002364">
    <property type="protein sequence ID" value="ADW17985.1"/>
    <property type="molecule type" value="Genomic_DNA"/>
</dbReference>
<dbReference type="InterPro" id="IPR036465">
    <property type="entry name" value="vWFA_dom_sf"/>
</dbReference>
<organism evidence="4 5">
    <name type="scientific">Desulfobulbus propionicus (strain ATCC 33891 / DSM 2032 / VKM B-1956 / 1pr3)</name>
    <dbReference type="NCBI Taxonomy" id="577650"/>
    <lineage>
        <taxon>Bacteria</taxon>
        <taxon>Pseudomonadati</taxon>
        <taxon>Thermodesulfobacteriota</taxon>
        <taxon>Desulfobulbia</taxon>
        <taxon>Desulfobulbales</taxon>
        <taxon>Desulfobulbaceae</taxon>
        <taxon>Desulfobulbus</taxon>
    </lineage>
</organism>
<evidence type="ECO:0000256" key="1">
    <source>
        <dbReference type="SAM" id="Coils"/>
    </source>
</evidence>
<feature type="region of interest" description="Disordered" evidence="2">
    <location>
        <begin position="414"/>
        <end position="461"/>
    </location>
</feature>
<evidence type="ECO:0000256" key="2">
    <source>
        <dbReference type="SAM" id="MobiDB-lite"/>
    </source>
</evidence>
<dbReference type="AlphaFoldDB" id="A0A7U3YM97"/>
<feature type="compositionally biased region" description="Polar residues" evidence="2">
    <location>
        <begin position="425"/>
        <end position="441"/>
    </location>
</feature>
<evidence type="ECO:0000313" key="5">
    <source>
        <dbReference type="Proteomes" id="UP000006365"/>
    </source>
</evidence>
<dbReference type="PANTHER" id="PTHR41248:SF1">
    <property type="entry name" value="NORD PROTEIN"/>
    <property type="match status" value="1"/>
</dbReference>
<evidence type="ECO:0000259" key="3">
    <source>
        <dbReference type="PROSITE" id="PS50234"/>
    </source>
</evidence>
<gene>
    <name evidence="4" type="ordered locus">Despr_1836</name>
</gene>
<dbReference type="PROSITE" id="PS50234">
    <property type="entry name" value="VWFA"/>
    <property type="match status" value="1"/>
</dbReference>
<protein>
    <submittedName>
        <fullName evidence="4">von Willebrand factor type A</fullName>
    </submittedName>
</protein>
<dbReference type="Pfam" id="PF00092">
    <property type="entry name" value="VWA"/>
    <property type="match status" value="1"/>
</dbReference>
<proteinExistence type="predicted"/>
<reference evidence="4 5" key="1">
    <citation type="journal article" date="2011" name="Stand. Genomic Sci.">
        <title>Complete genome sequence of Desulfobulbus propionicus type strain (1pr3).</title>
        <authorList>
            <person name="Pagani I."/>
            <person name="Lapidus A."/>
            <person name="Nolan M."/>
            <person name="Lucas S."/>
            <person name="Hammon N."/>
            <person name="Deshpande S."/>
            <person name="Cheng J.F."/>
            <person name="Chertkov O."/>
            <person name="Davenport K."/>
            <person name="Tapia R."/>
            <person name="Han C."/>
            <person name="Goodwin L."/>
            <person name="Pitluck S."/>
            <person name="Liolios K."/>
            <person name="Mavromatis K."/>
            <person name="Ivanova N."/>
            <person name="Mikhailova N."/>
            <person name="Pati A."/>
            <person name="Chen A."/>
            <person name="Palaniappan K."/>
            <person name="Land M."/>
            <person name="Hauser L."/>
            <person name="Chang Y.J."/>
            <person name="Jeffries C.D."/>
            <person name="Detter J.C."/>
            <person name="Brambilla E."/>
            <person name="Kannan K.P."/>
            <person name="Djao O.D."/>
            <person name="Rohde M."/>
            <person name="Pukall R."/>
            <person name="Spring S."/>
            <person name="Goker M."/>
            <person name="Sikorski J."/>
            <person name="Woyke T."/>
            <person name="Bristow J."/>
            <person name="Eisen J.A."/>
            <person name="Markowitz V."/>
            <person name="Hugenholtz P."/>
            <person name="Kyrpides N.C."/>
            <person name="Klenk H.P."/>
        </authorList>
    </citation>
    <scope>NUCLEOTIDE SEQUENCE [LARGE SCALE GENOMIC DNA]</scope>
    <source>
        <strain evidence="5">ATCC 33891 / DSM 2032 / 1pr3</strain>
    </source>
</reference>
<sequence length="752" mass="85387">MDLETLKEKFYRMVAPSLPNEWDVEEALSGLATDEAEYVEDIFAQIPAIWPVSHSLCFAYLSAAGPALCCLKADELSIWVHTLLDRYETEGLRGAQQFMENVEQHFVCHRRGEGSLRLIDVRPRLQPYVNGLAGRELPLIGAADASTDAESIYLPSEVGLFAEHGENFLLYKLMASFQWASLQAGTYAAPQHLPLRKKGAHPLDCFFSEFSQPANARCLYHFFETGRLLAFLRQELPGLMREAGPLLARLPMAADEAGTPNLLERLQLEFLRGIRTEPGRLPVDDRAMALLKGCEQHTADNVASLEAVRELMPLLAPDDNFDQTSPLIFQGTLRLQEMRNLGLKQKMDKELRMMQSVHVQLPQGKNKTAADEHNPDGTSGQQGQDIALIMDVENSWEQLSPFIQSQMQPFDISEAVQESSRQDQQHQTPTRTSEQGNSASEGQPGKVFTLGRQGGGAGGQESVEPVVYDEWDYRRKGFRKNWCVVLERELQPVRNDFIEHTLKQYRGQIRRLRHQFELLQTSERFVRRQREGNDIDLDALVESLADNAAGRPPSDRVFIRLARDQRDIAVTFLVDMSNSTSGWVGQSIKEALVLICEAMEVLNDRYAIYGFSGMRRLRCEIFPVKRMEERYSQGVRQRISAIGPREYTRMAPAIRHMTSMFAGVEAKIRLLIVLSDGKPEDYDDYKGDYAIEDTRHALLEAKAKGIHPFCITIDRQAHEYMNHMYGEVNYIFIDKVNQLPARMPEIYRALTS</sequence>
<evidence type="ECO:0000313" key="4">
    <source>
        <dbReference type="EMBL" id="ADW17985.1"/>
    </source>
</evidence>
<keyword evidence="5" id="KW-1185">Reference proteome</keyword>
<feature type="region of interest" description="Disordered" evidence="2">
    <location>
        <begin position="361"/>
        <end position="382"/>
    </location>
</feature>
<dbReference type="Gene3D" id="3.40.50.410">
    <property type="entry name" value="von Willebrand factor, type A domain"/>
    <property type="match status" value="1"/>
</dbReference>
<dbReference type="KEGG" id="dpr:Despr_1836"/>